<comment type="similarity">
    <text evidence="3">Belongs to the thiolase-like superfamily. Beta-ketoacyl-ACP synthases family.</text>
</comment>
<dbReference type="Pfam" id="PF02801">
    <property type="entry name" value="Ketoacyl-synt_C"/>
    <property type="match status" value="1"/>
</dbReference>
<sequence>MLTADGRCKTLDAAADGYMRGEACVVHLLEGAGMDVGDHSTVHATAAILGTAVNQDGRSSSLTAPNGPSQQAVAKEALAWQSVPVYDVTVLEMHGTGTALGDPIEVGAAFAVFQVTRVLS</sequence>
<dbReference type="Pfam" id="PF00109">
    <property type="entry name" value="ketoacyl-synt"/>
    <property type="match status" value="1"/>
</dbReference>
<keyword evidence="1" id="KW-0596">Phosphopantetheine</keyword>
<evidence type="ECO:0000256" key="3">
    <source>
        <dbReference type="RuleBase" id="RU003694"/>
    </source>
</evidence>
<dbReference type="Proteomes" id="UP001055712">
    <property type="component" value="Unassembled WGS sequence"/>
</dbReference>
<dbReference type="InterPro" id="IPR050091">
    <property type="entry name" value="PKS_NRPS_Biosynth_Enz"/>
</dbReference>
<keyword evidence="6" id="KW-1185">Reference proteome</keyword>
<protein>
    <recommendedName>
        <fullName evidence="4">Ketosynthase family 3 (KS3) domain-containing protein</fullName>
    </recommendedName>
</protein>
<evidence type="ECO:0000259" key="4">
    <source>
        <dbReference type="PROSITE" id="PS52004"/>
    </source>
</evidence>
<dbReference type="PROSITE" id="PS52004">
    <property type="entry name" value="KS3_2"/>
    <property type="match status" value="1"/>
</dbReference>
<comment type="caution">
    <text evidence="5">The sequence shown here is derived from an EMBL/GenBank/DDBJ whole genome shotgun (WGS) entry which is preliminary data.</text>
</comment>
<evidence type="ECO:0000313" key="6">
    <source>
        <dbReference type="Proteomes" id="UP001055712"/>
    </source>
</evidence>
<dbReference type="GO" id="GO:0004312">
    <property type="term" value="F:fatty acid synthase activity"/>
    <property type="evidence" value="ECO:0007669"/>
    <property type="project" value="TreeGrafter"/>
</dbReference>
<dbReference type="GO" id="GO:0006633">
    <property type="term" value="P:fatty acid biosynthetic process"/>
    <property type="evidence" value="ECO:0007669"/>
    <property type="project" value="TreeGrafter"/>
</dbReference>
<dbReference type="EMBL" id="SIDB01000003">
    <property type="protein sequence ID" value="KAI3434528.1"/>
    <property type="molecule type" value="Genomic_DNA"/>
</dbReference>
<dbReference type="Gene3D" id="3.40.47.10">
    <property type="match status" value="1"/>
</dbReference>
<dbReference type="InterPro" id="IPR014031">
    <property type="entry name" value="Ketoacyl_synth_C"/>
</dbReference>
<evidence type="ECO:0000256" key="2">
    <source>
        <dbReference type="ARBA" id="ARBA00022553"/>
    </source>
</evidence>
<dbReference type="SUPFAM" id="SSF53901">
    <property type="entry name" value="Thiolase-like"/>
    <property type="match status" value="1"/>
</dbReference>
<dbReference type="InterPro" id="IPR014030">
    <property type="entry name" value="Ketoacyl_synth_N"/>
</dbReference>
<keyword evidence="3" id="KW-0808">Transferase</keyword>
<reference evidence="5" key="1">
    <citation type="journal article" date="2019" name="Plant J.">
        <title>Chlorella vulgaris genome assembly and annotation reveals the molecular basis for metabolic acclimation to high light conditions.</title>
        <authorList>
            <person name="Cecchin M."/>
            <person name="Marcolungo L."/>
            <person name="Rossato M."/>
            <person name="Girolomoni L."/>
            <person name="Cosentino E."/>
            <person name="Cuine S."/>
            <person name="Li-Beisson Y."/>
            <person name="Delledonne M."/>
            <person name="Ballottari M."/>
        </authorList>
    </citation>
    <scope>NUCLEOTIDE SEQUENCE</scope>
    <source>
        <strain evidence="5">211/11P</strain>
    </source>
</reference>
<evidence type="ECO:0000313" key="5">
    <source>
        <dbReference type="EMBL" id="KAI3434528.1"/>
    </source>
</evidence>
<reference evidence="5" key="2">
    <citation type="submission" date="2020-11" db="EMBL/GenBank/DDBJ databases">
        <authorList>
            <person name="Cecchin M."/>
            <person name="Marcolungo L."/>
            <person name="Rossato M."/>
            <person name="Girolomoni L."/>
            <person name="Cosentino E."/>
            <person name="Cuine S."/>
            <person name="Li-Beisson Y."/>
            <person name="Delledonne M."/>
            <person name="Ballottari M."/>
        </authorList>
    </citation>
    <scope>NUCLEOTIDE SEQUENCE</scope>
    <source>
        <strain evidence="5">211/11P</strain>
        <tissue evidence="5">Whole cell</tissue>
    </source>
</reference>
<dbReference type="OrthoDB" id="514228at2759"/>
<organism evidence="5 6">
    <name type="scientific">Chlorella vulgaris</name>
    <name type="common">Green alga</name>
    <dbReference type="NCBI Taxonomy" id="3077"/>
    <lineage>
        <taxon>Eukaryota</taxon>
        <taxon>Viridiplantae</taxon>
        <taxon>Chlorophyta</taxon>
        <taxon>core chlorophytes</taxon>
        <taxon>Trebouxiophyceae</taxon>
        <taxon>Chlorellales</taxon>
        <taxon>Chlorellaceae</taxon>
        <taxon>Chlorella clade</taxon>
        <taxon>Chlorella</taxon>
    </lineage>
</organism>
<name>A0A9D4YZ94_CHLVU</name>
<dbReference type="PANTHER" id="PTHR43775">
    <property type="entry name" value="FATTY ACID SYNTHASE"/>
    <property type="match status" value="1"/>
</dbReference>
<dbReference type="InterPro" id="IPR016039">
    <property type="entry name" value="Thiolase-like"/>
</dbReference>
<dbReference type="InterPro" id="IPR020841">
    <property type="entry name" value="PKS_Beta-ketoAc_synthase_dom"/>
</dbReference>
<keyword evidence="2" id="KW-0597">Phosphoprotein</keyword>
<dbReference type="AlphaFoldDB" id="A0A9D4YZ94"/>
<accession>A0A9D4YZ94</accession>
<evidence type="ECO:0000256" key="1">
    <source>
        <dbReference type="ARBA" id="ARBA00022450"/>
    </source>
</evidence>
<proteinExistence type="inferred from homology"/>
<feature type="domain" description="Ketosynthase family 3 (KS3)" evidence="4">
    <location>
        <begin position="1"/>
        <end position="120"/>
    </location>
</feature>
<dbReference type="PANTHER" id="PTHR43775:SF37">
    <property type="entry name" value="SI:DKEY-61P9.11"/>
    <property type="match status" value="1"/>
</dbReference>
<gene>
    <name evidence="5" type="ORF">D9Q98_002601</name>
</gene>